<dbReference type="GO" id="GO:0005783">
    <property type="term" value="C:endoplasmic reticulum"/>
    <property type="evidence" value="ECO:0007669"/>
    <property type="project" value="TreeGrafter"/>
</dbReference>
<evidence type="ECO:0000256" key="5">
    <source>
        <dbReference type="ARBA" id="ARBA00036813"/>
    </source>
</evidence>
<keyword evidence="2" id="KW-0436">Ligase</keyword>
<feature type="domain" description="AMP-dependent synthetase/ligase" evidence="6">
    <location>
        <begin position="75"/>
        <end position="536"/>
    </location>
</feature>
<dbReference type="STRING" id="1314771.A0A197JY89"/>
<dbReference type="SUPFAM" id="SSF56801">
    <property type="entry name" value="Acetyl-CoA synthetase-like"/>
    <property type="match status" value="1"/>
</dbReference>
<dbReference type="OrthoDB" id="445695at2759"/>
<comment type="catalytic activity">
    <reaction evidence="5">
        <text>a long-chain fatty acid + ATP + CoA = a long-chain fatty acyl-CoA + AMP + diphosphate</text>
        <dbReference type="Rhea" id="RHEA:15421"/>
        <dbReference type="ChEBI" id="CHEBI:30616"/>
        <dbReference type="ChEBI" id="CHEBI:33019"/>
        <dbReference type="ChEBI" id="CHEBI:57287"/>
        <dbReference type="ChEBI" id="CHEBI:57560"/>
        <dbReference type="ChEBI" id="CHEBI:83139"/>
        <dbReference type="ChEBI" id="CHEBI:456215"/>
        <dbReference type="EC" id="6.2.1.3"/>
    </reaction>
</comment>
<sequence>MEPVVNGKYAVEYDEVDHIYRNVMATGGLLKKPMPPHYDVKGGSMAHLFEFMADKYEDKDAVGWRDVIKIHKVEKKAANAGDKPKTWITYELTDYNWMSYRMAKTYSDRVGLGIKNLGVNKGDFVMIFASTCPEWFLAAHGCFSQSITIVTAYDSMDDKSIQFILDQSQPKAIFADSTTLPVVAKLMQKGNTGIKAIIYTGQDWEVSDNIKKLEGVEGRDFKLIHIDELKRNKGADAPGKGKAEADEEDTEVEGEASTIETVYPEADDVACIMYTSGSTGTPKGAQLTHGNLMSAIGSASAMEGDLLNKDEDVIISYLPLAHVLEFVISHFVVSMGCRLGFARARTLMDDAVAPTAGSGRTKGLGDLKALRPTLMAGVPTIWERIRKGMLAEVNKLSFPFRTLFFAALNTKWAIVQATGSENFVTNMIDKAVFAKARELVGGRLRLTLTGGAGISDETHRFLSMVMCYVISGYGLTEVCGVAAVTMPRMGHRLRTVGPPAPGLELKLVNVPDTEYTGDNGSGEIWFRGPAVMKGYFKLEEETKKVMTGDGWFKTGDIGTVNPDGTISIKDRVKNLVKLSHGEYVALEKCEAVYRDAKEIKSICIVADSGCPVLLAVVEPSHSGATDKEILEVLKNQAKASGLSKSETVMGVIVDDEDWTTNGFMTSSSKVKRREIRKAHDKQITEMWKKF</sequence>
<dbReference type="InterPro" id="IPR042099">
    <property type="entry name" value="ANL_N_sf"/>
</dbReference>
<dbReference type="InterPro" id="IPR020845">
    <property type="entry name" value="AMP-binding_CS"/>
</dbReference>
<keyword evidence="8" id="KW-1185">Reference proteome</keyword>
<dbReference type="Pfam" id="PF00501">
    <property type="entry name" value="AMP-binding"/>
    <property type="match status" value="1"/>
</dbReference>
<evidence type="ECO:0000313" key="8">
    <source>
        <dbReference type="Proteomes" id="UP000078512"/>
    </source>
</evidence>
<reference evidence="7 8" key="1">
    <citation type="submission" date="2016-05" db="EMBL/GenBank/DDBJ databases">
        <title>Genome sequencing reveals origins of a unique bacterial endosymbiosis in the earliest lineages of terrestrial Fungi.</title>
        <authorList>
            <consortium name="DOE Joint Genome Institute"/>
            <person name="Uehling J."/>
            <person name="Gryganskyi A."/>
            <person name="Hameed K."/>
            <person name="Tschaplinski T."/>
            <person name="Misztal P."/>
            <person name="Wu S."/>
            <person name="Desiro A."/>
            <person name="Vande Pol N."/>
            <person name="Du Z.-Y."/>
            <person name="Zienkiewicz A."/>
            <person name="Zienkiewicz K."/>
            <person name="Morin E."/>
            <person name="Tisserant E."/>
            <person name="Splivallo R."/>
            <person name="Hainaut M."/>
            <person name="Henrissat B."/>
            <person name="Ohm R."/>
            <person name="Kuo A."/>
            <person name="Yan J."/>
            <person name="Lipzen A."/>
            <person name="Nolan M."/>
            <person name="Labutti K."/>
            <person name="Barry K."/>
            <person name="Goldstein A."/>
            <person name="Labbe J."/>
            <person name="Schadt C."/>
            <person name="Tuskan G."/>
            <person name="Grigoriev I."/>
            <person name="Martin F."/>
            <person name="Vilgalys R."/>
            <person name="Bonito G."/>
        </authorList>
    </citation>
    <scope>NUCLEOTIDE SEQUENCE [LARGE SCALE GENOMIC DNA]</scope>
    <source>
        <strain evidence="7 8">AG-77</strain>
    </source>
</reference>
<dbReference type="GO" id="GO:0035336">
    <property type="term" value="P:long-chain fatty-acyl-CoA metabolic process"/>
    <property type="evidence" value="ECO:0007669"/>
    <property type="project" value="TreeGrafter"/>
</dbReference>
<dbReference type="GO" id="GO:0005886">
    <property type="term" value="C:plasma membrane"/>
    <property type="evidence" value="ECO:0007669"/>
    <property type="project" value="TreeGrafter"/>
</dbReference>
<name>A0A197JY89_9FUNG</name>
<comment type="similarity">
    <text evidence="1">Belongs to the ATP-dependent AMP-binding enzyme family.</text>
</comment>
<dbReference type="Gene3D" id="3.40.50.12780">
    <property type="entry name" value="N-terminal domain of ligase-like"/>
    <property type="match status" value="1"/>
</dbReference>
<dbReference type="AlphaFoldDB" id="A0A197JY89"/>
<gene>
    <name evidence="7" type="ORF">K457DRAFT_125868</name>
</gene>
<evidence type="ECO:0000256" key="1">
    <source>
        <dbReference type="ARBA" id="ARBA00006432"/>
    </source>
</evidence>
<dbReference type="PROSITE" id="PS00455">
    <property type="entry name" value="AMP_BINDING"/>
    <property type="match status" value="1"/>
</dbReference>
<keyword evidence="3" id="KW-0547">Nucleotide-binding</keyword>
<evidence type="ECO:0000256" key="2">
    <source>
        <dbReference type="ARBA" id="ARBA00022598"/>
    </source>
</evidence>
<dbReference type="PANTHER" id="PTHR43272:SF83">
    <property type="entry name" value="ACYL-COA SYNTHETASE LONG-CHAIN, ISOFORM J"/>
    <property type="match status" value="1"/>
</dbReference>
<evidence type="ECO:0000259" key="6">
    <source>
        <dbReference type="Pfam" id="PF00501"/>
    </source>
</evidence>
<dbReference type="GO" id="GO:0004467">
    <property type="term" value="F:long-chain fatty acid-CoA ligase activity"/>
    <property type="evidence" value="ECO:0007669"/>
    <property type="project" value="UniProtKB-EC"/>
</dbReference>
<protein>
    <submittedName>
        <fullName evidence="7">Acetyl-CoA synthetase-like protein</fullName>
    </submittedName>
</protein>
<accession>A0A197JY89</accession>
<evidence type="ECO:0000256" key="4">
    <source>
        <dbReference type="ARBA" id="ARBA00022840"/>
    </source>
</evidence>
<proteinExistence type="inferred from homology"/>
<dbReference type="GO" id="GO:0005524">
    <property type="term" value="F:ATP binding"/>
    <property type="evidence" value="ECO:0007669"/>
    <property type="project" value="UniProtKB-KW"/>
</dbReference>
<dbReference type="InterPro" id="IPR000873">
    <property type="entry name" value="AMP-dep_synth/lig_dom"/>
</dbReference>
<dbReference type="PANTHER" id="PTHR43272">
    <property type="entry name" value="LONG-CHAIN-FATTY-ACID--COA LIGASE"/>
    <property type="match status" value="1"/>
</dbReference>
<organism evidence="7 8">
    <name type="scientific">Linnemannia elongata AG-77</name>
    <dbReference type="NCBI Taxonomy" id="1314771"/>
    <lineage>
        <taxon>Eukaryota</taxon>
        <taxon>Fungi</taxon>
        <taxon>Fungi incertae sedis</taxon>
        <taxon>Mucoromycota</taxon>
        <taxon>Mortierellomycotina</taxon>
        <taxon>Mortierellomycetes</taxon>
        <taxon>Mortierellales</taxon>
        <taxon>Mortierellaceae</taxon>
        <taxon>Linnemannia</taxon>
    </lineage>
</organism>
<evidence type="ECO:0000256" key="3">
    <source>
        <dbReference type="ARBA" id="ARBA00022741"/>
    </source>
</evidence>
<keyword evidence="4" id="KW-0067">ATP-binding</keyword>
<dbReference type="EMBL" id="KV442041">
    <property type="protein sequence ID" value="OAQ29411.1"/>
    <property type="molecule type" value="Genomic_DNA"/>
</dbReference>
<evidence type="ECO:0000313" key="7">
    <source>
        <dbReference type="EMBL" id="OAQ29411.1"/>
    </source>
</evidence>
<dbReference type="Proteomes" id="UP000078512">
    <property type="component" value="Unassembled WGS sequence"/>
</dbReference>
<dbReference type="GO" id="GO:0005811">
    <property type="term" value="C:lipid droplet"/>
    <property type="evidence" value="ECO:0007669"/>
    <property type="project" value="TreeGrafter"/>
</dbReference>